<evidence type="ECO:0008006" key="3">
    <source>
        <dbReference type="Google" id="ProtNLM"/>
    </source>
</evidence>
<proteinExistence type="predicted"/>
<dbReference type="Proteomes" id="UP000199064">
    <property type="component" value="Unassembled WGS sequence"/>
</dbReference>
<dbReference type="Pfam" id="PF08905">
    <property type="entry name" value="DUF1850"/>
    <property type="match status" value="1"/>
</dbReference>
<name>A0A1H4KFS5_9HYPH</name>
<organism evidence="1 2">
    <name type="scientific">Nitratireductor aquibiodomus</name>
    <dbReference type="NCBI Taxonomy" id="204799"/>
    <lineage>
        <taxon>Bacteria</taxon>
        <taxon>Pseudomonadati</taxon>
        <taxon>Pseudomonadota</taxon>
        <taxon>Alphaproteobacteria</taxon>
        <taxon>Hyphomicrobiales</taxon>
        <taxon>Phyllobacteriaceae</taxon>
        <taxon>Nitratireductor</taxon>
    </lineage>
</organism>
<evidence type="ECO:0000313" key="1">
    <source>
        <dbReference type="EMBL" id="SEB57410.1"/>
    </source>
</evidence>
<protein>
    <recommendedName>
        <fullName evidence="3">DUF1850 domain-containing protein</fullName>
    </recommendedName>
</protein>
<dbReference type="EMBL" id="FNSL01000001">
    <property type="protein sequence ID" value="SEB57410.1"/>
    <property type="molecule type" value="Genomic_DNA"/>
</dbReference>
<sequence length="172" mass="18655">MTTIERSGLGVLLGAMAALIWAGIGAATGQPSGEVAADCGWRLDLVRPRSGALLMQVPLDADDPRFSLSYTHSVFRTPVESRYRIVAGAIVQDAEVYTDPGYGMESATDDPAQHLEKIDGHLQLALERRIDNLVVRVQVAQNNGLFALEPVYLGQRFGDGPIALRPARVCRR</sequence>
<dbReference type="AlphaFoldDB" id="A0A1H4KFS5"/>
<reference evidence="2" key="1">
    <citation type="submission" date="2016-10" db="EMBL/GenBank/DDBJ databases">
        <authorList>
            <person name="Varghese N."/>
            <person name="Submissions S."/>
        </authorList>
    </citation>
    <scope>NUCLEOTIDE SEQUENCE [LARGE SCALE GENOMIC DNA]</scope>
    <source>
        <strain evidence="2">ES.061</strain>
    </source>
</reference>
<accession>A0A1H4KFS5</accession>
<evidence type="ECO:0000313" key="2">
    <source>
        <dbReference type="Proteomes" id="UP000199064"/>
    </source>
</evidence>
<dbReference type="InterPro" id="IPR015001">
    <property type="entry name" value="DUF1850"/>
</dbReference>
<keyword evidence="2" id="KW-1185">Reference proteome</keyword>
<dbReference type="RefSeq" id="WP_090328854.1">
    <property type="nucleotide sequence ID" value="NZ_FNSL01000001.1"/>
</dbReference>
<gene>
    <name evidence="1" type="ORF">SAMN05216452_2222</name>
</gene>